<feature type="compositionally biased region" description="Basic residues" evidence="1">
    <location>
        <begin position="78"/>
        <end position="92"/>
    </location>
</feature>
<proteinExistence type="predicted"/>
<comment type="caution">
    <text evidence="2">The sequence shown here is derived from an EMBL/GenBank/DDBJ whole genome shotgun (WGS) entry which is preliminary data.</text>
</comment>
<dbReference type="AlphaFoldDB" id="A0A699RI13"/>
<protein>
    <submittedName>
        <fullName evidence="2">Uncharacterized protein</fullName>
    </submittedName>
</protein>
<evidence type="ECO:0000313" key="2">
    <source>
        <dbReference type="EMBL" id="GFC83602.1"/>
    </source>
</evidence>
<accession>A0A699RI13</accession>
<reference evidence="2" key="1">
    <citation type="journal article" date="2019" name="Sci. Rep.">
        <title>Draft genome of Tanacetum cinerariifolium, the natural source of mosquito coil.</title>
        <authorList>
            <person name="Yamashiro T."/>
            <person name="Shiraishi A."/>
            <person name="Satake H."/>
            <person name="Nakayama K."/>
        </authorList>
    </citation>
    <scope>NUCLEOTIDE SEQUENCE</scope>
</reference>
<dbReference type="EMBL" id="BKCJ011090330">
    <property type="protein sequence ID" value="GFC83602.1"/>
    <property type="molecule type" value="Genomic_DNA"/>
</dbReference>
<evidence type="ECO:0000256" key="1">
    <source>
        <dbReference type="SAM" id="MobiDB-lite"/>
    </source>
</evidence>
<sequence length="136" mass="15327">MNEEDMFRVNDSDGDEVVMDVSAKAKPKAITSAVTTATAVGTRPKEKGIVMQEPYETPSPKPIDSSQQPSKTKDKGKAKMIKPKKPLKRKHQVMIDEEVARNFKAQMQAELEKEERLARQKEEETNIALVAKWDNT</sequence>
<organism evidence="2">
    <name type="scientific">Tanacetum cinerariifolium</name>
    <name type="common">Dalmatian daisy</name>
    <name type="synonym">Chrysanthemum cinerariifolium</name>
    <dbReference type="NCBI Taxonomy" id="118510"/>
    <lineage>
        <taxon>Eukaryota</taxon>
        <taxon>Viridiplantae</taxon>
        <taxon>Streptophyta</taxon>
        <taxon>Embryophyta</taxon>
        <taxon>Tracheophyta</taxon>
        <taxon>Spermatophyta</taxon>
        <taxon>Magnoliopsida</taxon>
        <taxon>eudicotyledons</taxon>
        <taxon>Gunneridae</taxon>
        <taxon>Pentapetalae</taxon>
        <taxon>asterids</taxon>
        <taxon>campanulids</taxon>
        <taxon>Asterales</taxon>
        <taxon>Asteraceae</taxon>
        <taxon>Asteroideae</taxon>
        <taxon>Anthemideae</taxon>
        <taxon>Anthemidinae</taxon>
        <taxon>Tanacetum</taxon>
    </lineage>
</organism>
<gene>
    <name evidence="2" type="ORF">Tci_855572</name>
</gene>
<name>A0A699RI13_TANCI</name>
<feature type="region of interest" description="Disordered" evidence="1">
    <location>
        <begin position="37"/>
        <end position="92"/>
    </location>
</feature>